<accession>A0ABN7RUV6</accession>
<evidence type="ECO:0000313" key="3">
    <source>
        <dbReference type="Proteomes" id="UP000681526"/>
    </source>
</evidence>
<dbReference type="PANTHER" id="PTHR37423:SF5">
    <property type="entry name" value="SOLUBLE LYTIC MUREIN TRANSGLYCOSYLASE"/>
    <property type="match status" value="1"/>
</dbReference>
<sequence length="190" mass="21469">MRRRRKRRGWLLAALLLLLAVLYAEQSGWVKQRMYPIAYRDDIRASALSHGVEPHLVAAIIRIESNYKTGKVSSKGALGIMQIMPDTAAWIVEQARYEGVTLDKIKHRADVGIELGTWYLASLLRQFDGNMAAAVAAYNAGPGNVSAWLKEGVWNGTIASSDDIPFGETRRYVQRVIYYYNKYKSIYPDL</sequence>
<dbReference type="EC" id="2.4.1.129" evidence="2"/>
<dbReference type="Gene3D" id="1.10.530.10">
    <property type="match status" value="1"/>
</dbReference>
<proteinExistence type="predicted"/>
<dbReference type="SUPFAM" id="SSF53955">
    <property type="entry name" value="Lysozyme-like"/>
    <property type="match status" value="1"/>
</dbReference>
<dbReference type="GO" id="GO:0016757">
    <property type="term" value="F:glycosyltransferase activity"/>
    <property type="evidence" value="ECO:0007669"/>
    <property type="project" value="UniProtKB-KW"/>
</dbReference>
<dbReference type="EMBL" id="CAJRAY010000036">
    <property type="protein sequence ID" value="CAG5084281.1"/>
    <property type="molecule type" value="Genomic_DNA"/>
</dbReference>
<keyword evidence="3" id="KW-1185">Reference proteome</keyword>
<comment type="caution">
    <text evidence="2">The sequence shown here is derived from an EMBL/GenBank/DDBJ whole genome shotgun (WGS) entry which is preliminary data.</text>
</comment>
<organism evidence="2 3">
    <name type="scientific">Thermobacillus xylanilyticus</name>
    <dbReference type="NCBI Taxonomy" id="76633"/>
    <lineage>
        <taxon>Bacteria</taxon>
        <taxon>Bacillati</taxon>
        <taxon>Bacillota</taxon>
        <taxon>Bacilli</taxon>
        <taxon>Bacillales</taxon>
        <taxon>Paenibacillaceae</taxon>
        <taxon>Thermobacillus</taxon>
    </lineage>
</organism>
<dbReference type="Pfam" id="PF01464">
    <property type="entry name" value="SLT"/>
    <property type="match status" value="1"/>
</dbReference>
<dbReference type="InterPro" id="IPR023346">
    <property type="entry name" value="Lysozyme-like_dom_sf"/>
</dbReference>
<protein>
    <submittedName>
        <fullName evidence="2">Transglycosylase</fullName>
        <ecNumber evidence="2">2.4.1.129</ecNumber>
    </submittedName>
</protein>
<keyword evidence="2" id="KW-0808">Transferase</keyword>
<evidence type="ECO:0000313" key="2">
    <source>
        <dbReference type="EMBL" id="CAG5084281.1"/>
    </source>
</evidence>
<feature type="domain" description="Transglycosylase SLT" evidence="1">
    <location>
        <begin position="44"/>
        <end position="151"/>
    </location>
</feature>
<dbReference type="RefSeq" id="WP_213484101.1">
    <property type="nucleotide sequence ID" value="NZ_CAJRAY010000036.1"/>
</dbReference>
<evidence type="ECO:0000259" key="1">
    <source>
        <dbReference type="Pfam" id="PF01464"/>
    </source>
</evidence>
<dbReference type="CDD" id="cd16896">
    <property type="entry name" value="LT_Slt70-like"/>
    <property type="match status" value="1"/>
</dbReference>
<dbReference type="PANTHER" id="PTHR37423">
    <property type="entry name" value="SOLUBLE LYTIC MUREIN TRANSGLYCOSYLASE-RELATED"/>
    <property type="match status" value="1"/>
</dbReference>
<dbReference type="InterPro" id="IPR008258">
    <property type="entry name" value="Transglycosylase_SLT_dom_1"/>
</dbReference>
<keyword evidence="2" id="KW-0328">Glycosyltransferase</keyword>
<dbReference type="Proteomes" id="UP000681526">
    <property type="component" value="Unassembled WGS sequence"/>
</dbReference>
<reference evidence="2 3" key="1">
    <citation type="submission" date="2021-04" db="EMBL/GenBank/DDBJ databases">
        <authorList>
            <person name="Rakotoarivonina H."/>
        </authorList>
    </citation>
    <scope>NUCLEOTIDE SEQUENCE [LARGE SCALE GENOMIC DNA]</scope>
    <source>
        <strain evidence="2 3">XE</strain>
    </source>
</reference>
<name>A0ABN7RUV6_THEXY</name>
<gene>
    <name evidence="2" type="primary">txxe 1637-slt</name>
    <name evidence="2" type="ORF">TXXE_07645</name>
</gene>